<dbReference type="PATRIC" id="fig|1434109.4.peg.1778"/>
<organism evidence="1 2">
    <name type="scientific">Methanosarcina barkeri str. Wiesmoor</name>
    <dbReference type="NCBI Taxonomy" id="1434109"/>
    <lineage>
        <taxon>Archaea</taxon>
        <taxon>Methanobacteriati</taxon>
        <taxon>Methanobacteriota</taxon>
        <taxon>Stenosarchaea group</taxon>
        <taxon>Methanomicrobia</taxon>
        <taxon>Methanosarcinales</taxon>
        <taxon>Methanosarcinaceae</taxon>
        <taxon>Methanosarcina</taxon>
    </lineage>
</organism>
<protein>
    <submittedName>
        <fullName evidence="1">Uncharacterized protein</fullName>
    </submittedName>
</protein>
<proteinExistence type="predicted"/>
<dbReference type="AlphaFoldDB" id="A0A0E3QL81"/>
<name>A0A0E3QL81_METBA</name>
<dbReference type="Proteomes" id="UP000033038">
    <property type="component" value="Chromosome"/>
</dbReference>
<accession>A0A0E3QL81</accession>
<reference evidence="1 2" key="1">
    <citation type="submission" date="2014-07" db="EMBL/GenBank/DDBJ databases">
        <title>Methanogenic archaea and the global carbon cycle.</title>
        <authorList>
            <person name="Henriksen J.R."/>
            <person name="Luke J."/>
            <person name="Reinhart S."/>
            <person name="Benedict M.N."/>
            <person name="Youngblut N.D."/>
            <person name="Metcalf M.E."/>
            <person name="Whitaker R.J."/>
            <person name="Metcalf W.W."/>
        </authorList>
    </citation>
    <scope>NUCLEOTIDE SEQUENCE [LARGE SCALE GENOMIC DNA]</scope>
    <source>
        <strain evidence="1 2">Wiesmoor</strain>
    </source>
</reference>
<dbReference type="EMBL" id="CP009526">
    <property type="protein sequence ID" value="AKB50668.1"/>
    <property type="molecule type" value="Genomic_DNA"/>
</dbReference>
<dbReference type="KEGG" id="mbw:MSBRW_1415"/>
<evidence type="ECO:0000313" key="1">
    <source>
        <dbReference type="EMBL" id="AKB50668.1"/>
    </source>
</evidence>
<evidence type="ECO:0000313" key="2">
    <source>
        <dbReference type="Proteomes" id="UP000033038"/>
    </source>
</evidence>
<gene>
    <name evidence="1" type="ORF">MSBRW_1415</name>
</gene>
<sequence>MMGYPGYNYSYNYSYGPGMRGHMMMGNMMAIYYPESKPIAQDEALKNMQSTEKYAKLCHSVWPKRENKGRHVIQQ</sequence>
<dbReference type="HOGENOM" id="CLU_2662302_0_0_2"/>